<name>A0A3D9HQN9_9BACL</name>
<protein>
    <submittedName>
        <fullName evidence="10">ABC-2 type transport system ATP-binding protein</fullName>
    </submittedName>
</protein>
<proteinExistence type="inferred from homology"/>
<evidence type="ECO:0000256" key="6">
    <source>
        <dbReference type="ARBA" id="ARBA00022967"/>
    </source>
</evidence>
<keyword evidence="7" id="KW-0472">Membrane</keyword>
<dbReference type="Gene3D" id="3.40.50.300">
    <property type="entry name" value="P-loop containing nucleotide triphosphate hydrolases"/>
    <property type="match status" value="1"/>
</dbReference>
<dbReference type="SMART" id="SM00382">
    <property type="entry name" value="AAA"/>
    <property type="match status" value="1"/>
</dbReference>
<keyword evidence="11" id="KW-1185">Reference proteome</keyword>
<sequence length="343" mass="36939">MNVGHTKKIEPKPGDWAVEAHGLVKIFGENRAVDGVDLNVKTGTIYGVLGPNGAGKTTTIRMLATLLRPDAGSARIFGHDVAKESQIVRQLIGVTGQYASVDESLSATENLIIFSRLLGLGRAEARRKAEELLEEFGLSEAAKRPLKNFSGGMRRRLDLAASLIAQPPLIFLDEPTTGLDPRTRAQMWDTIRRLVKTGSTVLLTTQYLDEADQLADRIAVIDRGHVVAEGTVDELKASIGTSSLQLKVENPLNIEAARKIVEQVLKVQANIAAGAGKITAPMENADTVTDLLIALRAAGIHLAEMSVQKPTLDEVFLTITGHGVKEETSLTSDESDKAEVVRV</sequence>
<dbReference type="GO" id="GO:0016887">
    <property type="term" value="F:ATP hydrolysis activity"/>
    <property type="evidence" value="ECO:0007669"/>
    <property type="project" value="InterPro"/>
</dbReference>
<dbReference type="Proteomes" id="UP000256869">
    <property type="component" value="Unassembled WGS sequence"/>
</dbReference>
<dbReference type="OrthoDB" id="9804819at2"/>
<keyword evidence="2" id="KW-0813">Transport</keyword>
<dbReference type="InterPro" id="IPR050763">
    <property type="entry name" value="ABC_transporter_ATP-binding"/>
</dbReference>
<dbReference type="GO" id="GO:1900753">
    <property type="term" value="P:doxorubicin transport"/>
    <property type="evidence" value="ECO:0007669"/>
    <property type="project" value="InterPro"/>
</dbReference>
<dbReference type="FunFam" id="3.40.50.300:FF:000589">
    <property type="entry name" value="ABC transporter, ATP-binding subunit"/>
    <property type="match status" value="1"/>
</dbReference>
<dbReference type="AlphaFoldDB" id="A0A3D9HQN9"/>
<dbReference type="InterPro" id="IPR027417">
    <property type="entry name" value="P-loop_NTPase"/>
</dbReference>
<comment type="subcellular location">
    <subcellularLocation>
        <location evidence="1">Cell membrane</location>
        <topology evidence="1">Peripheral membrane protein</topology>
        <orientation evidence="1">Cytoplasmic side</orientation>
    </subcellularLocation>
</comment>
<evidence type="ECO:0000313" key="10">
    <source>
        <dbReference type="EMBL" id="RED51759.1"/>
    </source>
</evidence>
<evidence type="ECO:0000256" key="8">
    <source>
        <dbReference type="ARBA" id="ARBA00049985"/>
    </source>
</evidence>
<keyword evidence="3" id="KW-1003">Cell membrane</keyword>
<dbReference type="InterPro" id="IPR005894">
    <property type="entry name" value="DrrA"/>
</dbReference>
<dbReference type="InterPro" id="IPR017871">
    <property type="entry name" value="ABC_transporter-like_CS"/>
</dbReference>
<keyword evidence="6" id="KW-1278">Translocase</keyword>
<keyword evidence="4" id="KW-0547">Nucleotide-binding</keyword>
<keyword evidence="5 10" id="KW-0067">ATP-binding</keyword>
<dbReference type="InterPro" id="IPR003593">
    <property type="entry name" value="AAA+_ATPase"/>
</dbReference>
<dbReference type="PANTHER" id="PTHR42711">
    <property type="entry name" value="ABC TRANSPORTER ATP-BINDING PROTEIN"/>
    <property type="match status" value="1"/>
</dbReference>
<dbReference type="Pfam" id="PF00005">
    <property type="entry name" value="ABC_tran"/>
    <property type="match status" value="1"/>
</dbReference>
<feature type="domain" description="ABC transporter" evidence="9">
    <location>
        <begin position="18"/>
        <end position="248"/>
    </location>
</feature>
<dbReference type="RefSeq" id="WP_115995888.1">
    <property type="nucleotide sequence ID" value="NZ_QRDY01000039.1"/>
</dbReference>
<evidence type="ECO:0000256" key="2">
    <source>
        <dbReference type="ARBA" id="ARBA00022448"/>
    </source>
</evidence>
<dbReference type="GO" id="GO:0043215">
    <property type="term" value="P:daunorubicin transport"/>
    <property type="evidence" value="ECO:0007669"/>
    <property type="project" value="InterPro"/>
</dbReference>
<dbReference type="InterPro" id="IPR003439">
    <property type="entry name" value="ABC_transporter-like_ATP-bd"/>
</dbReference>
<evidence type="ECO:0000256" key="4">
    <source>
        <dbReference type="ARBA" id="ARBA00022741"/>
    </source>
</evidence>
<accession>A0A3D9HQN9</accession>
<evidence type="ECO:0000256" key="1">
    <source>
        <dbReference type="ARBA" id="ARBA00004413"/>
    </source>
</evidence>
<dbReference type="PANTHER" id="PTHR42711:SF19">
    <property type="entry name" value="DOXORUBICIN RESISTANCE ATP-BINDING PROTEIN DRRA"/>
    <property type="match status" value="1"/>
</dbReference>
<comment type="similarity">
    <text evidence="8">Belongs to the ABC transporter superfamily. Drug exporter-1 (DrugE1) (TC 3.A.1.105) family.</text>
</comment>
<dbReference type="GO" id="GO:0005524">
    <property type="term" value="F:ATP binding"/>
    <property type="evidence" value="ECO:0007669"/>
    <property type="project" value="UniProtKB-KW"/>
</dbReference>
<evidence type="ECO:0000259" key="9">
    <source>
        <dbReference type="PROSITE" id="PS50893"/>
    </source>
</evidence>
<dbReference type="PROSITE" id="PS50893">
    <property type="entry name" value="ABC_TRANSPORTER_2"/>
    <property type="match status" value="1"/>
</dbReference>
<gene>
    <name evidence="10" type="ORF">DFP95_13916</name>
</gene>
<evidence type="ECO:0000313" key="11">
    <source>
        <dbReference type="Proteomes" id="UP000256869"/>
    </source>
</evidence>
<evidence type="ECO:0000256" key="7">
    <source>
        <dbReference type="ARBA" id="ARBA00023136"/>
    </source>
</evidence>
<dbReference type="GO" id="GO:0005886">
    <property type="term" value="C:plasma membrane"/>
    <property type="evidence" value="ECO:0007669"/>
    <property type="project" value="UniProtKB-SubCell"/>
</dbReference>
<comment type="caution">
    <text evidence="10">The sequence shown here is derived from an EMBL/GenBank/DDBJ whole genome shotgun (WGS) entry which is preliminary data.</text>
</comment>
<reference evidence="10 11" key="1">
    <citation type="submission" date="2018-07" db="EMBL/GenBank/DDBJ databases">
        <title>Genomic Encyclopedia of Type Strains, Phase III (KMG-III): the genomes of soil and plant-associated and newly described type strains.</title>
        <authorList>
            <person name="Whitman W."/>
        </authorList>
    </citation>
    <scope>NUCLEOTIDE SEQUENCE [LARGE SCALE GENOMIC DNA]</scope>
    <source>
        <strain evidence="10 11">CECT 8236</strain>
    </source>
</reference>
<dbReference type="InterPro" id="IPR025302">
    <property type="entry name" value="DrrA1/2-like_C"/>
</dbReference>
<dbReference type="EMBL" id="QRDY01000039">
    <property type="protein sequence ID" value="RED51759.1"/>
    <property type="molecule type" value="Genomic_DNA"/>
</dbReference>
<dbReference type="Pfam" id="PF13732">
    <property type="entry name" value="DrrA1-3_C"/>
    <property type="match status" value="1"/>
</dbReference>
<dbReference type="NCBIfam" id="TIGR01188">
    <property type="entry name" value="drrA"/>
    <property type="match status" value="1"/>
</dbReference>
<dbReference type="SUPFAM" id="SSF52540">
    <property type="entry name" value="P-loop containing nucleoside triphosphate hydrolases"/>
    <property type="match status" value="1"/>
</dbReference>
<evidence type="ECO:0000256" key="5">
    <source>
        <dbReference type="ARBA" id="ARBA00022840"/>
    </source>
</evidence>
<dbReference type="PROSITE" id="PS00211">
    <property type="entry name" value="ABC_TRANSPORTER_1"/>
    <property type="match status" value="1"/>
</dbReference>
<evidence type="ECO:0000256" key="3">
    <source>
        <dbReference type="ARBA" id="ARBA00022475"/>
    </source>
</evidence>
<organism evidence="10 11">
    <name type="scientific">Cohnella lupini</name>
    <dbReference type="NCBI Taxonomy" id="1294267"/>
    <lineage>
        <taxon>Bacteria</taxon>
        <taxon>Bacillati</taxon>
        <taxon>Bacillota</taxon>
        <taxon>Bacilli</taxon>
        <taxon>Bacillales</taxon>
        <taxon>Paenibacillaceae</taxon>
        <taxon>Cohnella</taxon>
    </lineage>
</organism>